<gene>
    <name evidence="2" type="ORF">NW766_008448</name>
</gene>
<accession>A0A9W8PL33</accession>
<comment type="caution">
    <text evidence="2">The sequence shown here is derived from an EMBL/GenBank/DDBJ whole genome shotgun (WGS) entry which is preliminary data.</text>
</comment>
<evidence type="ECO:0000313" key="3">
    <source>
        <dbReference type="Proteomes" id="UP001152130"/>
    </source>
</evidence>
<reference evidence="2" key="1">
    <citation type="submission" date="2022-10" db="EMBL/GenBank/DDBJ databases">
        <title>Fusarium specimens isolated from Avocado Roots.</title>
        <authorList>
            <person name="Stajich J."/>
            <person name="Roper C."/>
            <person name="Heimlech-Rivalta G."/>
        </authorList>
    </citation>
    <scope>NUCLEOTIDE SEQUENCE</scope>
    <source>
        <strain evidence="2">CF00143</strain>
    </source>
</reference>
<dbReference type="EMBL" id="JAPDHF010000012">
    <property type="protein sequence ID" value="KAJ4010575.1"/>
    <property type="molecule type" value="Genomic_DNA"/>
</dbReference>
<evidence type="ECO:0000256" key="1">
    <source>
        <dbReference type="SAM" id="MobiDB-lite"/>
    </source>
</evidence>
<sequence>MPHRSGRLSSRRSGGTEMLAPLPKTPRESDGKRFVEELGEPSMIQADAPERRDGPYNGNNDDENDDDHDNDYGGDAVEYTKSQGKKPARAVATPVSLRKTRGSVAVTIEDSDADPDADWTDLSDGEEGFAEDGDFDPEESLLDECEAAPEEQDVDPNDEDDDNEPEEFSNAGDSKRPAKKARISAETAEQWIHDYNQANPVDENDPDVQRFQKKLRAIVHHICTWARENENGSLDAWYRSPAHKRHMTKAFREVLQRADIQELVDKILAHMPDQVQKIFGKLNLTPTDLLELPEVPYMTKHRLVYTNVPVRVSVGSIERARKVGKRRVKSLKRGTSLQSVKQTKIYIGSTIAKKGGYARIRCHERGSDGIYEKRNMHYDYTEQEDVVPNFRVIALWSNPECVDSLNPEEDIERWLVVFLEGIMMLYLGTISRYNKPAVDKSSNAIFAEEKYVLVDMLRDDLDLPEFHDHSLNQAWPLAQGVNGGMVRASKTFPREKAKVRSEWWPILSTGLRTLLRPIPQDRHIAHLEPLQI</sequence>
<keyword evidence="3" id="KW-1185">Reference proteome</keyword>
<organism evidence="2 3">
    <name type="scientific">Fusarium irregulare</name>
    <dbReference type="NCBI Taxonomy" id="2494466"/>
    <lineage>
        <taxon>Eukaryota</taxon>
        <taxon>Fungi</taxon>
        <taxon>Dikarya</taxon>
        <taxon>Ascomycota</taxon>
        <taxon>Pezizomycotina</taxon>
        <taxon>Sordariomycetes</taxon>
        <taxon>Hypocreomycetidae</taxon>
        <taxon>Hypocreales</taxon>
        <taxon>Nectriaceae</taxon>
        <taxon>Fusarium</taxon>
        <taxon>Fusarium incarnatum-equiseti species complex</taxon>
    </lineage>
</organism>
<dbReference type="Proteomes" id="UP001152130">
    <property type="component" value="Unassembled WGS sequence"/>
</dbReference>
<proteinExistence type="predicted"/>
<evidence type="ECO:0000313" key="2">
    <source>
        <dbReference type="EMBL" id="KAJ4010575.1"/>
    </source>
</evidence>
<feature type="compositionally biased region" description="Acidic residues" evidence="1">
    <location>
        <begin position="60"/>
        <end position="69"/>
    </location>
</feature>
<dbReference type="AlphaFoldDB" id="A0A9W8PL33"/>
<feature type="compositionally biased region" description="Basic and acidic residues" evidence="1">
    <location>
        <begin position="25"/>
        <end position="36"/>
    </location>
</feature>
<protein>
    <submittedName>
        <fullName evidence="2">Uncharacterized protein</fullName>
    </submittedName>
</protein>
<feature type="compositionally biased region" description="Basic residues" evidence="1">
    <location>
        <begin position="1"/>
        <end position="10"/>
    </location>
</feature>
<name>A0A9W8PL33_9HYPO</name>
<feature type="compositionally biased region" description="Acidic residues" evidence="1">
    <location>
        <begin position="109"/>
        <end position="167"/>
    </location>
</feature>
<feature type="region of interest" description="Disordered" evidence="1">
    <location>
        <begin position="1"/>
        <end position="185"/>
    </location>
</feature>